<accession>A0A0N1P262</accession>
<comment type="subcellular location">
    <subcellularLocation>
        <location evidence="1">Nucleus</location>
    </subcellularLocation>
</comment>
<keyword evidence="3" id="KW-0677">Repeat</keyword>
<feature type="compositionally biased region" description="Pro residues" evidence="9">
    <location>
        <begin position="101"/>
        <end position="111"/>
    </location>
</feature>
<dbReference type="VEuPathDB" id="FungiDB:AB675_549"/>
<dbReference type="RefSeq" id="XP_018005957.1">
    <property type="nucleotide sequence ID" value="XM_018145713.1"/>
</dbReference>
<evidence type="ECO:0000256" key="7">
    <source>
        <dbReference type="ARBA" id="ARBA00061084"/>
    </source>
</evidence>
<dbReference type="Gene3D" id="3.30.1490.490">
    <property type="match status" value="1"/>
</dbReference>
<feature type="region of interest" description="Disordered" evidence="9">
    <location>
        <begin position="232"/>
        <end position="350"/>
    </location>
</feature>
<dbReference type="AlphaFoldDB" id="A0A0N1P262"/>
<feature type="region of interest" description="Disordered" evidence="9">
    <location>
        <begin position="366"/>
        <end position="464"/>
    </location>
</feature>
<keyword evidence="2" id="KW-0479">Metal-binding</keyword>
<feature type="compositionally biased region" description="Basic and acidic residues" evidence="9">
    <location>
        <begin position="304"/>
        <end position="323"/>
    </location>
</feature>
<sequence length="544" mass="60806">MVSFSCENCGDTLKKQKLDPHRNQCRGAVFTCLDCSTTFYGTDYRGHTSCVSEAQKYEKTVYKDKNAKQNKRKSVSILEPTDSNAIVPRRAYVEDEIENENPPPVPTPPPAVRESPSTRDNPRDSVFDYMVDDDQPNTPKIMFSTAKDREAKEMSMKTNAPPLFNDSRSSSRNGHRNSEDQLHNDDYAQNGFSYGSEAINPKTMQDVNGSYLSLDFMTPAAKAARMKLDGKAVITPAHSRTNSGSEKKRKRGSAADGEGDVSMGGTDTHVTIVDTPGIAHSGLTGGLQRMITDDSGFYPQPDSDNEKRNRKADERRKSRHTEDPPSPLKRSKHTKERQEKKDDSGLGISLKGRAAKALSMVGGALMLPSQAQDLQNVKTRRRASSSDHYARPELREVSGEKRERKKHKVHRHNGTSSDNTRPHRKGSSESPQRRQKTIEYHKQHDESGSDSDGDAGRNGNGDVVVFGAEEKQKRQCEAFLGNIPRIGESEKGYSVHKALKRWHKQGDHRGSERAPKEEDLWRGLRLRKNERGEVVVFWGGLMGD</sequence>
<dbReference type="InterPro" id="IPR036236">
    <property type="entry name" value="Znf_C2H2_sf"/>
</dbReference>
<evidence type="ECO:0000256" key="6">
    <source>
        <dbReference type="ARBA" id="ARBA00023242"/>
    </source>
</evidence>
<feature type="domain" description="Zinc finger C2H2 LYAR-type" evidence="10">
    <location>
        <begin position="30"/>
        <end position="57"/>
    </location>
</feature>
<evidence type="ECO:0000259" key="10">
    <source>
        <dbReference type="Pfam" id="PF08790"/>
    </source>
</evidence>
<feature type="region of interest" description="Disordered" evidence="9">
    <location>
        <begin position="95"/>
        <end position="194"/>
    </location>
</feature>
<feature type="compositionally biased region" description="Basic and acidic residues" evidence="9">
    <location>
        <begin position="436"/>
        <end position="447"/>
    </location>
</feature>
<evidence type="ECO:0000313" key="12">
    <source>
        <dbReference type="Proteomes" id="UP000038010"/>
    </source>
</evidence>
<name>A0A0N1P262_9EURO</name>
<dbReference type="STRING" id="1664694.A0A0N1P262"/>
<feature type="compositionally biased region" description="Basic and acidic residues" evidence="9">
    <location>
        <begin position="116"/>
        <end position="126"/>
    </location>
</feature>
<keyword evidence="6" id="KW-0539">Nucleus</keyword>
<evidence type="ECO:0000256" key="8">
    <source>
        <dbReference type="PROSITE-ProRule" id="PRU01145"/>
    </source>
</evidence>
<evidence type="ECO:0000256" key="3">
    <source>
        <dbReference type="ARBA" id="ARBA00022737"/>
    </source>
</evidence>
<dbReference type="GO" id="GO:0008270">
    <property type="term" value="F:zinc ion binding"/>
    <property type="evidence" value="ECO:0007669"/>
    <property type="project" value="UniProtKB-KW"/>
</dbReference>
<dbReference type="PANTHER" id="PTHR13100">
    <property type="entry name" value="CELL GROWTH-REGULATING NUCLEOLAR PROTEIN LYAR"/>
    <property type="match status" value="1"/>
</dbReference>
<dbReference type="InterPro" id="IPR014898">
    <property type="entry name" value="Znf_C2H2_LYAR"/>
</dbReference>
<feature type="compositionally biased region" description="Basic residues" evidence="9">
    <location>
        <begin position="403"/>
        <end position="413"/>
    </location>
</feature>
<dbReference type="Pfam" id="PF08790">
    <property type="entry name" value="zf-LYAR"/>
    <property type="match status" value="1"/>
</dbReference>
<proteinExistence type="inferred from homology"/>
<evidence type="ECO:0000256" key="9">
    <source>
        <dbReference type="SAM" id="MobiDB-lite"/>
    </source>
</evidence>
<evidence type="ECO:0000256" key="4">
    <source>
        <dbReference type="ARBA" id="ARBA00022771"/>
    </source>
</evidence>
<dbReference type="GO" id="GO:0006364">
    <property type="term" value="P:rRNA processing"/>
    <property type="evidence" value="ECO:0007669"/>
    <property type="project" value="TreeGrafter"/>
</dbReference>
<comment type="similarity">
    <text evidence="7">Belongs to the UPF0743 family.</text>
</comment>
<dbReference type="GO" id="GO:0003677">
    <property type="term" value="F:DNA binding"/>
    <property type="evidence" value="ECO:0007669"/>
    <property type="project" value="InterPro"/>
</dbReference>
<evidence type="ECO:0000256" key="2">
    <source>
        <dbReference type="ARBA" id="ARBA00022723"/>
    </source>
</evidence>
<keyword evidence="4 8" id="KW-0863">Zinc-finger</keyword>
<dbReference type="InterPro" id="IPR039999">
    <property type="entry name" value="LYAR"/>
</dbReference>
<dbReference type="SUPFAM" id="SSF57667">
    <property type="entry name" value="beta-beta-alpha zinc fingers"/>
    <property type="match status" value="2"/>
</dbReference>
<evidence type="ECO:0000256" key="1">
    <source>
        <dbReference type="ARBA" id="ARBA00004123"/>
    </source>
</evidence>
<dbReference type="GO" id="GO:0005730">
    <property type="term" value="C:nucleolus"/>
    <property type="evidence" value="ECO:0007669"/>
    <property type="project" value="TreeGrafter"/>
</dbReference>
<feature type="compositionally biased region" description="Basic and acidic residues" evidence="9">
    <location>
        <begin position="146"/>
        <end position="155"/>
    </location>
</feature>
<evidence type="ECO:0000313" key="11">
    <source>
        <dbReference type="EMBL" id="KPI45994.1"/>
    </source>
</evidence>
<dbReference type="PROSITE" id="PS51804">
    <property type="entry name" value="ZF_C2HC_LYAR"/>
    <property type="match status" value="2"/>
</dbReference>
<dbReference type="PANTHER" id="PTHR13100:SF10">
    <property type="entry name" value="CELL GROWTH-REGULATING NUCLEOLAR PROTEIN"/>
    <property type="match status" value="1"/>
</dbReference>
<dbReference type="FunFam" id="3.30.1490.490:FF:000001">
    <property type="entry name" value="cell growth-regulating nucleolar protein-like"/>
    <property type="match status" value="1"/>
</dbReference>
<feature type="compositionally biased region" description="Basic and acidic residues" evidence="9">
    <location>
        <begin position="384"/>
        <end position="402"/>
    </location>
</feature>
<evidence type="ECO:0000256" key="5">
    <source>
        <dbReference type="ARBA" id="ARBA00022833"/>
    </source>
</evidence>
<dbReference type="OrthoDB" id="21474at2759"/>
<comment type="caution">
    <text evidence="11">The sequence shown here is derived from an EMBL/GenBank/DDBJ whole genome shotgun (WGS) entry which is preliminary data.</text>
</comment>
<dbReference type="EMBL" id="LFJN01000001">
    <property type="protein sequence ID" value="KPI45994.1"/>
    <property type="molecule type" value="Genomic_DNA"/>
</dbReference>
<dbReference type="GO" id="GO:0000122">
    <property type="term" value="P:negative regulation of transcription by RNA polymerase II"/>
    <property type="evidence" value="ECO:0007669"/>
    <property type="project" value="TreeGrafter"/>
</dbReference>
<keyword evidence="5" id="KW-0862">Zinc</keyword>
<keyword evidence="12" id="KW-1185">Reference proteome</keyword>
<protein>
    <recommendedName>
        <fullName evidence="10">Zinc finger C2H2 LYAR-type domain-containing protein</fullName>
    </recommendedName>
</protein>
<feature type="compositionally biased region" description="Basic and acidic residues" evidence="9">
    <location>
        <begin position="176"/>
        <end position="186"/>
    </location>
</feature>
<dbReference type="Proteomes" id="UP000038010">
    <property type="component" value="Unassembled WGS sequence"/>
</dbReference>
<organism evidence="11 12">
    <name type="scientific">Cyphellophora attinorum</name>
    <dbReference type="NCBI Taxonomy" id="1664694"/>
    <lineage>
        <taxon>Eukaryota</taxon>
        <taxon>Fungi</taxon>
        <taxon>Dikarya</taxon>
        <taxon>Ascomycota</taxon>
        <taxon>Pezizomycotina</taxon>
        <taxon>Eurotiomycetes</taxon>
        <taxon>Chaetothyriomycetidae</taxon>
        <taxon>Chaetothyriales</taxon>
        <taxon>Cyphellophoraceae</taxon>
        <taxon>Cyphellophora</taxon>
    </lineage>
</organism>
<dbReference type="GeneID" id="28737582"/>
<gene>
    <name evidence="11" type="ORF">AB675_549</name>
</gene>
<reference evidence="11 12" key="1">
    <citation type="submission" date="2015-06" db="EMBL/GenBank/DDBJ databases">
        <title>Draft genome of the ant-associated black yeast Phialophora attae CBS 131958.</title>
        <authorList>
            <person name="Moreno L.F."/>
            <person name="Stielow B.J."/>
            <person name="de Hoog S."/>
            <person name="Vicente V.A."/>
            <person name="Weiss V.A."/>
            <person name="de Vries M."/>
            <person name="Cruz L.M."/>
            <person name="Souza E.M."/>
        </authorList>
    </citation>
    <scope>NUCLEOTIDE SEQUENCE [LARGE SCALE GENOMIC DNA]</scope>
    <source>
        <strain evidence="11 12">CBS 131958</strain>
    </source>
</reference>